<dbReference type="Gene3D" id="2.60.40.150">
    <property type="entry name" value="C2 domain"/>
    <property type="match status" value="1"/>
</dbReference>
<evidence type="ECO:0000313" key="6">
    <source>
        <dbReference type="Proteomes" id="UP000013827"/>
    </source>
</evidence>
<dbReference type="PROSITE" id="PS50114">
    <property type="entry name" value="GATA_ZN_FINGER_2"/>
    <property type="match status" value="1"/>
</dbReference>
<dbReference type="Gene3D" id="1.10.220.150">
    <property type="entry name" value="Arf GTPase activating protein"/>
    <property type="match status" value="1"/>
</dbReference>
<name>A0A0D3KH91_EMIH1</name>
<dbReference type="eggNOG" id="KOG0703">
    <property type="taxonomic scope" value="Eukaryota"/>
</dbReference>
<evidence type="ECO:0000259" key="2">
    <source>
        <dbReference type="PROSITE" id="PS50004"/>
    </source>
</evidence>
<dbReference type="PRINTS" id="PR00405">
    <property type="entry name" value="REVINTRACTNG"/>
</dbReference>
<reference evidence="6" key="1">
    <citation type="journal article" date="2013" name="Nature">
        <title>Pan genome of the phytoplankton Emiliania underpins its global distribution.</title>
        <authorList>
            <person name="Read B.A."/>
            <person name="Kegel J."/>
            <person name="Klute M.J."/>
            <person name="Kuo A."/>
            <person name="Lefebvre S.C."/>
            <person name="Maumus F."/>
            <person name="Mayer C."/>
            <person name="Miller J."/>
            <person name="Monier A."/>
            <person name="Salamov A."/>
            <person name="Young J."/>
            <person name="Aguilar M."/>
            <person name="Claverie J.M."/>
            <person name="Frickenhaus S."/>
            <person name="Gonzalez K."/>
            <person name="Herman E.K."/>
            <person name="Lin Y.C."/>
            <person name="Napier J."/>
            <person name="Ogata H."/>
            <person name="Sarno A.F."/>
            <person name="Shmutz J."/>
            <person name="Schroeder D."/>
            <person name="de Vargas C."/>
            <person name="Verret F."/>
            <person name="von Dassow P."/>
            <person name="Valentin K."/>
            <person name="Van de Peer Y."/>
            <person name="Wheeler G."/>
            <person name="Dacks J.B."/>
            <person name="Delwiche C.F."/>
            <person name="Dyhrman S.T."/>
            <person name="Glockner G."/>
            <person name="John U."/>
            <person name="Richards T."/>
            <person name="Worden A.Z."/>
            <person name="Zhang X."/>
            <person name="Grigoriev I.V."/>
            <person name="Allen A.E."/>
            <person name="Bidle K."/>
            <person name="Borodovsky M."/>
            <person name="Bowler C."/>
            <person name="Brownlee C."/>
            <person name="Cock J.M."/>
            <person name="Elias M."/>
            <person name="Gladyshev V.N."/>
            <person name="Groth M."/>
            <person name="Guda C."/>
            <person name="Hadaegh A."/>
            <person name="Iglesias-Rodriguez M.D."/>
            <person name="Jenkins J."/>
            <person name="Jones B.M."/>
            <person name="Lawson T."/>
            <person name="Leese F."/>
            <person name="Lindquist E."/>
            <person name="Lobanov A."/>
            <person name="Lomsadze A."/>
            <person name="Malik S.B."/>
            <person name="Marsh M.E."/>
            <person name="Mackinder L."/>
            <person name="Mock T."/>
            <person name="Mueller-Roeber B."/>
            <person name="Pagarete A."/>
            <person name="Parker M."/>
            <person name="Probert I."/>
            <person name="Quesneville H."/>
            <person name="Raines C."/>
            <person name="Rensing S.A."/>
            <person name="Riano-Pachon D.M."/>
            <person name="Richier S."/>
            <person name="Rokitta S."/>
            <person name="Shiraiwa Y."/>
            <person name="Soanes D.M."/>
            <person name="van der Giezen M."/>
            <person name="Wahlund T.M."/>
            <person name="Williams B."/>
            <person name="Wilson W."/>
            <person name="Wolfe G."/>
            <person name="Wurch L.L."/>
        </authorList>
    </citation>
    <scope>NUCLEOTIDE SEQUENCE</scope>
</reference>
<dbReference type="SUPFAM" id="SSF57863">
    <property type="entry name" value="ArfGap/RecO-like zinc finger"/>
    <property type="match status" value="1"/>
</dbReference>
<dbReference type="CDD" id="cd08204">
    <property type="entry name" value="ArfGap"/>
    <property type="match status" value="1"/>
</dbReference>
<keyword evidence="1" id="KW-0479">Metal-binding</keyword>
<keyword evidence="6" id="KW-1185">Reference proteome</keyword>
<dbReference type="PANTHER" id="PTHR46220:SF1">
    <property type="entry name" value="ADP-RIBOSYLATION FACTOR GTPASE-ACTIVATING PROTEIN AGD12"/>
    <property type="match status" value="1"/>
</dbReference>
<feature type="domain" description="Arf-GAP" evidence="4">
    <location>
        <begin position="10"/>
        <end position="138"/>
    </location>
</feature>
<dbReference type="Proteomes" id="UP000013827">
    <property type="component" value="Unassembled WGS sequence"/>
</dbReference>
<evidence type="ECO:0000259" key="4">
    <source>
        <dbReference type="PROSITE" id="PS50115"/>
    </source>
</evidence>
<dbReference type="Pfam" id="PF00168">
    <property type="entry name" value="C2"/>
    <property type="match status" value="1"/>
</dbReference>
<dbReference type="PROSITE" id="PS50115">
    <property type="entry name" value="ARFGAP"/>
    <property type="match status" value="1"/>
</dbReference>
<dbReference type="HOGENOM" id="CLU_1009856_0_0_1"/>
<dbReference type="PaxDb" id="2903-EOD35126"/>
<organism evidence="5 6">
    <name type="scientific">Emiliania huxleyi (strain CCMP1516)</name>
    <dbReference type="NCBI Taxonomy" id="280463"/>
    <lineage>
        <taxon>Eukaryota</taxon>
        <taxon>Haptista</taxon>
        <taxon>Haptophyta</taxon>
        <taxon>Prymnesiophyceae</taxon>
        <taxon>Isochrysidales</taxon>
        <taxon>Noelaerhabdaceae</taxon>
        <taxon>Emiliania</taxon>
    </lineage>
</organism>
<dbReference type="SMART" id="SM00105">
    <property type="entry name" value="ArfGap"/>
    <property type="match status" value="1"/>
</dbReference>
<evidence type="ECO:0000259" key="3">
    <source>
        <dbReference type="PROSITE" id="PS50114"/>
    </source>
</evidence>
<sequence>MAAAALAVNGDFYDRLLAVGGNSACADCASKEPPTWASSNLGVVLCNECVGAHRGLGVHISKPLSLKMDAWSEEAQAFMLSKGNAVVNAELEAHSAAAASKPDADAPLETKVAFVKSKYEKMAFKAGGDGVVVEAARTSDRFSSKGQVHAGIAIVRVLKAHDLLNADDSTGLGLDKSDPYVKIISPTGKSAQTKVIDNDLNPEWNETLQLNVDDLKPLRLEVWDSDTLTADDPLGHGDIVLTGLAPGEPTKKKVELIGHPSQGWVEVEITFAALDA</sequence>
<dbReference type="InterPro" id="IPR001164">
    <property type="entry name" value="ArfGAP_dom"/>
</dbReference>
<feature type="domain" description="GATA-type" evidence="3">
    <location>
        <begin position="25"/>
        <end position="49"/>
    </location>
</feature>
<dbReference type="Pfam" id="PF01412">
    <property type="entry name" value="ArfGap"/>
    <property type="match status" value="1"/>
</dbReference>
<keyword evidence="1" id="KW-0863">Zinc-finger</keyword>
<dbReference type="eggNOG" id="KOG1030">
    <property type="taxonomic scope" value="Eukaryota"/>
</dbReference>
<evidence type="ECO:0000256" key="1">
    <source>
        <dbReference type="PROSITE-ProRule" id="PRU00094"/>
    </source>
</evidence>
<dbReference type="GO" id="GO:0043565">
    <property type="term" value="F:sequence-specific DNA binding"/>
    <property type="evidence" value="ECO:0007669"/>
    <property type="project" value="InterPro"/>
</dbReference>
<dbReference type="SUPFAM" id="SSF49562">
    <property type="entry name" value="C2 domain (Calcium/lipid-binding domain, CaLB)"/>
    <property type="match status" value="1"/>
</dbReference>
<dbReference type="GO" id="GO:0005543">
    <property type="term" value="F:phospholipid binding"/>
    <property type="evidence" value="ECO:0007669"/>
    <property type="project" value="InterPro"/>
</dbReference>
<dbReference type="GO" id="GO:0006355">
    <property type="term" value="P:regulation of DNA-templated transcription"/>
    <property type="evidence" value="ECO:0007669"/>
    <property type="project" value="InterPro"/>
</dbReference>
<dbReference type="KEGG" id="ehx:EMIHUDRAFT_110905"/>
<dbReference type="SMART" id="SM00239">
    <property type="entry name" value="C2"/>
    <property type="match status" value="1"/>
</dbReference>
<dbReference type="InterPro" id="IPR035892">
    <property type="entry name" value="C2_domain_sf"/>
</dbReference>
<dbReference type="InterPro" id="IPR038508">
    <property type="entry name" value="ArfGAP_dom_sf"/>
</dbReference>
<dbReference type="RefSeq" id="XP_005787555.1">
    <property type="nucleotide sequence ID" value="XM_005787498.1"/>
</dbReference>
<dbReference type="InterPro" id="IPR000008">
    <property type="entry name" value="C2_dom"/>
</dbReference>
<protein>
    <submittedName>
        <fullName evidence="5">Uncharacterized protein</fullName>
    </submittedName>
</protein>
<dbReference type="PROSITE" id="PS50004">
    <property type="entry name" value="C2"/>
    <property type="match status" value="1"/>
</dbReference>
<feature type="domain" description="C2" evidence="2">
    <location>
        <begin position="134"/>
        <end position="254"/>
    </location>
</feature>
<dbReference type="GO" id="GO:0005096">
    <property type="term" value="F:GTPase activator activity"/>
    <property type="evidence" value="ECO:0007669"/>
    <property type="project" value="InterPro"/>
</dbReference>
<reference evidence="5" key="2">
    <citation type="submission" date="2024-10" db="UniProtKB">
        <authorList>
            <consortium name="EnsemblProtists"/>
        </authorList>
    </citation>
    <scope>IDENTIFICATION</scope>
</reference>
<dbReference type="InterPro" id="IPR044518">
    <property type="entry name" value="ARF_GAP_AGD11/12/13"/>
</dbReference>
<accession>A0A0D3KH91</accession>
<dbReference type="CDD" id="cd00030">
    <property type="entry name" value="C2"/>
    <property type="match status" value="1"/>
</dbReference>
<dbReference type="InterPro" id="IPR037278">
    <property type="entry name" value="ARFGAP/RecO"/>
</dbReference>
<dbReference type="PANTHER" id="PTHR46220">
    <property type="entry name" value="ADP-RIBOSYLATION FACTOR GTPASE-ACTIVATING PROTEIN AGD12"/>
    <property type="match status" value="1"/>
</dbReference>
<dbReference type="InterPro" id="IPR000679">
    <property type="entry name" value="Znf_GATA"/>
</dbReference>
<dbReference type="AlphaFoldDB" id="A0A0D3KH91"/>
<dbReference type="STRING" id="2903.R1FHW7"/>
<dbReference type="EnsemblProtists" id="EOD35126">
    <property type="protein sequence ID" value="EOD35126"/>
    <property type="gene ID" value="EMIHUDRAFT_110905"/>
</dbReference>
<dbReference type="GO" id="GO:0008270">
    <property type="term" value="F:zinc ion binding"/>
    <property type="evidence" value="ECO:0007669"/>
    <property type="project" value="UniProtKB-KW"/>
</dbReference>
<dbReference type="GeneID" id="17280313"/>
<proteinExistence type="predicted"/>
<evidence type="ECO:0000313" key="5">
    <source>
        <dbReference type="EnsemblProtists" id="EOD35126"/>
    </source>
</evidence>
<keyword evidence="1" id="KW-0862">Zinc</keyword>